<evidence type="ECO:0000313" key="3">
    <source>
        <dbReference type="EMBL" id="GAA0878856.1"/>
    </source>
</evidence>
<evidence type="ECO:0000313" key="4">
    <source>
        <dbReference type="Proteomes" id="UP001500469"/>
    </source>
</evidence>
<gene>
    <name evidence="3" type="ORF">GCM10009119_18240</name>
</gene>
<dbReference type="RefSeq" id="WP_343850647.1">
    <property type="nucleotide sequence ID" value="NZ_BAAAFI010000007.1"/>
</dbReference>
<dbReference type="SUPFAM" id="SSF54427">
    <property type="entry name" value="NTF2-like"/>
    <property type="match status" value="1"/>
</dbReference>
<accession>A0ABP3YE17</accession>
<dbReference type="InterPro" id="IPR027843">
    <property type="entry name" value="DUF4440"/>
</dbReference>
<evidence type="ECO:0000256" key="1">
    <source>
        <dbReference type="SAM" id="SignalP"/>
    </source>
</evidence>
<feature type="chain" id="PRO_5047397189" description="DUF4440 domain-containing protein" evidence="1">
    <location>
        <begin position="22"/>
        <end position="148"/>
    </location>
</feature>
<keyword evidence="4" id="KW-1185">Reference proteome</keyword>
<dbReference type="Gene3D" id="3.10.450.50">
    <property type="match status" value="1"/>
</dbReference>
<feature type="domain" description="DUF4440" evidence="2">
    <location>
        <begin position="27"/>
        <end position="134"/>
    </location>
</feature>
<dbReference type="EMBL" id="BAAAFI010000007">
    <property type="protein sequence ID" value="GAA0878856.1"/>
    <property type="molecule type" value="Genomic_DNA"/>
</dbReference>
<keyword evidence="1" id="KW-0732">Signal</keyword>
<organism evidence="3 4">
    <name type="scientific">Algoriphagus jejuensis</name>
    <dbReference type="NCBI Taxonomy" id="419934"/>
    <lineage>
        <taxon>Bacteria</taxon>
        <taxon>Pseudomonadati</taxon>
        <taxon>Bacteroidota</taxon>
        <taxon>Cytophagia</taxon>
        <taxon>Cytophagales</taxon>
        <taxon>Cyclobacteriaceae</taxon>
        <taxon>Algoriphagus</taxon>
    </lineage>
</organism>
<dbReference type="Proteomes" id="UP001500469">
    <property type="component" value="Unassembled WGS sequence"/>
</dbReference>
<comment type="caution">
    <text evidence="3">The sequence shown here is derived from an EMBL/GenBank/DDBJ whole genome shotgun (WGS) entry which is preliminary data.</text>
</comment>
<dbReference type="Pfam" id="PF14534">
    <property type="entry name" value="DUF4440"/>
    <property type="match status" value="1"/>
</dbReference>
<reference evidence="4" key="1">
    <citation type="journal article" date="2019" name="Int. J. Syst. Evol. Microbiol.">
        <title>The Global Catalogue of Microorganisms (GCM) 10K type strain sequencing project: providing services to taxonomists for standard genome sequencing and annotation.</title>
        <authorList>
            <consortium name="The Broad Institute Genomics Platform"/>
            <consortium name="The Broad Institute Genome Sequencing Center for Infectious Disease"/>
            <person name="Wu L."/>
            <person name="Ma J."/>
        </authorList>
    </citation>
    <scope>NUCLEOTIDE SEQUENCE [LARGE SCALE GENOMIC DNA]</scope>
    <source>
        <strain evidence="4">JCM 16112</strain>
    </source>
</reference>
<sequence length="148" mass="16879">MKKSISLLALFFTLIYSYAQAQDAQEIIQLDLAWEKAIFDSNVEFFENTLAEDFVWVHNHAGTIDNKTAAVNRAKRLRDGQNDTTKSRVSRDHKVIFLGNTAVITGFTVVDRPPSPVNYHFMRTYVKVNGEYKLLANHTMAVPDEEVK</sequence>
<dbReference type="InterPro" id="IPR032710">
    <property type="entry name" value="NTF2-like_dom_sf"/>
</dbReference>
<evidence type="ECO:0000259" key="2">
    <source>
        <dbReference type="Pfam" id="PF14534"/>
    </source>
</evidence>
<feature type="signal peptide" evidence="1">
    <location>
        <begin position="1"/>
        <end position="21"/>
    </location>
</feature>
<name>A0ABP3YE17_9BACT</name>
<proteinExistence type="predicted"/>
<protein>
    <recommendedName>
        <fullName evidence="2">DUF4440 domain-containing protein</fullName>
    </recommendedName>
</protein>